<accession>A0A401PP11</accession>
<evidence type="ECO:0000313" key="8">
    <source>
        <dbReference type="EMBL" id="GCB74890.1"/>
    </source>
</evidence>
<dbReference type="InterPro" id="IPR019346">
    <property type="entry name" value="Ribosomal_mL42"/>
</dbReference>
<dbReference type="STRING" id="75743.A0A401PP11"/>
<protein>
    <recommendedName>
        <fullName evidence="7">Large ribosomal subunit protein mL42</fullName>
    </recommendedName>
</protein>
<evidence type="ECO:0000256" key="5">
    <source>
        <dbReference type="ARBA" id="ARBA00023128"/>
    </source>
</evidence>
<dbReference type="OMA" id="HNDEETR"/>
<dbReference type="PANTHER" id="PTHR13450">
    <property type="entry name" value="MITOCHONDRIAL 39S RIBOSOMAL PROTEIN L42"/>
    <property type="match status" value="1"/>
</dbReference>
<organism evidence="8 9">
    <name type="scientific">Scyliorhinus torazame</name>
    <name type="common">Cloudy catshark</name>
    <name type="synonym">Catulus torazame</name>
    <dbReference type="NCBI Taxonomy" id="75743"/>
    <lineage>
        <taxon>Eukaryota</taxon>
        <taxon>Metazoa</taxon>
        <taxon>Chordata</taxon>
        <taxon>Craniata</taxon>
        <taxon>Vertebrata</taxon>
        <taxon>Chondrichthyes</taxon>
        <taxon>Elasmobranchii</taxon>
        <taxon>Galeomorphii</taxon>
        <taxon>Galeoidea</taxon>
        <taxon>Carcharhiniformes</taxon>
        <taxon>Scyliorhinidae</taxon>
        <taxon>Scyliorhinus</taxon>
    </lineage>
</organism>
<keyword evidence="6" id="KW-0687">Ribonucleoprotein</keyword>
<keyword evidence="4" id="KW-0689">Ribosomal protein</keyword>
<dbReference type="PANTHER" id="PTHR13450:SF4">
    <property type="entry name" value="LARGE RIBOSOMAL SUBUNIT PROTEIN ML42"/>
    <property type="match status" value="1"/>
</dbReference>
<dbReference type="Pfam" id="PF10210">
    <property type="entry name" value="MRP-S32"/>
    <property type="match status" value="1"/>
</dbReference>
<dbReference type="AlphaFoldDB" id="A0A401PP11"/>
<evidence type="ECO:0000313" key="9">
    <source>
        <dbReference type="Proteomes" id="UP000288216"/>
    </source>
</evidence>
<dbReference type="Proteomes" id="UP000288216">
    <property type="component" value="Unassembled WGS sequence"/>
</dbReference>
<comment type="caution">
    <text evidence="8">The sequence shown here is derived from an EMBL/GenBank/DDBJ whole genome shotgun (WGS) entry which is preliminary data.</text>
</comment>
<name>A0A401PP11_SCYTO</name>
<evidence type="ECO:0000256" key="7">
    <source>
        <dbReference type="ARBA" id="ARBA00035189"/>
    </source>
</evidence>
<evidence type="ECO:0000256" key="3">
    <source>
        <dbReference type="ARBA" id="ARBA00022946"/>
    </source>
</evidence>
<gene>
    <name evidence="8" type="ORF">scyTo_0020833</name>
</gene>
<evidence type="ECO:0000256" key="6">
    <source>
        <dbReference type="ARBA" id="ARBA00023274"/>
    </source>
</evidence>
<evidence type="ECO:0000256" key="1">
    <source>
        <dbReference type="ARBA" id="ARBA00004173"/>
    </source>
</evidence>
<evidence type="ECO:0000256" key="2">
    <source>
        <dbReference type="ARBA" id="ARBA00005556"/>
    </source>
</evidence>
<evidence type="ECO:0000256" key="4">
    <source>
        <dbReference type="ARBA" id="ARBA00022980"/>
    </source>
</evidence>
<dbReference type="OrthoDB" id="1107506at2759"/>
<reference evidence="8 9" key="1">
    <citation type="journal article" date="2018" name="Nat. Ecol. Evol.">
        <title>Shark genomes provide insights into elasmobranch evolution and the origin of vertebrates.</title>
        <authorList>
            <person name="Hara Y"/>
            <person name="Yamaguchi K"/>
            <person name="Onimaru K"/>
            <person name="Kadota M"/>
            <person name="Koyanagi M"/>
            <person name="Keeley SD"/>
            <person name="Tatsumi K"/>
            <person name="Tanaka K"/>
            <person name="Motone F"/>
            <person name="Kageyama Y"/>
            <person name="Nozu R"/>
            <person name="Adachi N"/>
            <person name="Nishimura O"/>
            <person name="Nakagawa R"/>
            <person name="Tanegashima C"/>
            <person name="Kiyatake I"/>
            <person name="Matsumoto R"/>
            <person name="Murakumo K"/>
            <person name="Nishida K"/>
            <person name="Terakita A"/>
            <person name="Kuratani S"/>
            <person name="Sato K"/>
            <person name="Hyodo S Kuraku.S."/>
        </authorList>
    </citation>
    <scope>NUCLEOTIDE SEQUENCE [LARGE SCALE GENOMIC DNA]</scope>
</reference>
<keyword evidence="5" id="KW-0496">Mitochondrion</keyword>
<keyword evidence="3" id="KW-0809">Transit peptide</keyword>
<dbReference type="EMBL" id="BFAA01017444">
    <property type="protein sequence ID" value="GCB74890.1"/>
    <property type="molecule type" value="Genomic_DNA"/>
</dbReference>
<keyword evidence="9" id="KW-1185">Reference proteome</keyword>
<comment type="similarity">
    <text evidence="2">Belongs to the mitochondrion-specific ribosomal protein mL42 family.</text>
</comment>
<feature type="non-terminal residue" evidence="8">
    <location>
        <position position="1"/>
    </location>
</feature>
<sequence length="173" mass="19543">NWNPWSRLSFPTDYFLGAPGSHSGERNMALPVGRMLVNPALGRLVTWGGAAAARGGVGSCVCHKSTYAALPNDYNCKVELAMTSDGQTIVCYHPQVDIPYEHTKPISRPSPVENKEETHDQVLKARLDKEVLREKQAPTIEELSKMFYTTKHRWYPIGHYRRQKIKPSPPKDR</sequence>
<dbReference type="GO" id="GO:0005762">
    <property type="term" value="C:mitochondrial large ribosomal subunit"/>
    <property type="evidence" value="ECO:0007669"/>
    <property type="project" value="TreeGrafter"/>
</dbReference>
<comment type="subcellular location">
    <subcellularLocation>
        <location evidence="1">Mitochondrion</location>
    </subcellularLocation>
</comment>
<proteinExistence type="inferred from homology"/>